<feature type="region of interest" description="Disordered" evidence="2">
    <location>
        <begin position="1"/>
        <end position="25"/>
    </location>
</feature>
<keyword evidence="3" id="KW-1133">Transmembrane helix</keyword>
<organism evidence="5 6">
    <name type="scientific">Morchella conica CCBAS932</name>
    <dbReference type="NCBI Taxonomy" id="1392247"/>
    <lineage>
        <taxon>Eukaryota</taxon>
        <taxon>Fungi</taxon>
        <taxon>Dikarya</taxon>
        <taxon>Ascomycota</taxon>
        <taxon>Pezizomycotina</taxon>
        <taxon>Pezizomycetes</taxon>
        <taxon>Pezizales</taxon>
        <taxon>Morchellaceae</taxon>
        <taxon>Morchella</taxon>
    </lineage>
</organism>
<dbReference type="PROSITE" id="PS50006">
    <property type="entry name" value="FHA_DOMAIN"/>
    <property type="match status" value="1"/>
</dbReference>
<dbReference type="Proteomes" id="UP000277580">
    <property type="component" value="Unassembled WGS sequence"/>
</dbReference>
<dbReference type="CDD" id="cd22679">
    <property type="entry name" value="FHA_SLMAP"/>
    <property type="match status" value="1"/>
</dbReference>
<dbReference type="GO" id="GO:0005737">
    <property type="term" value="C:cytoplasm"/>
    <property type="evidence" value="ECO:0007669"/>
    <property type="project" value="TreeGrafter"/>
</dbReference>
<feature type="domain" description="FHA" evidence="4">
    <location>
        <begin position="173"/>
        <end position="231"/>
    </location>
</feature>
<evidence type="ECO:0000259" key="4">
    <source>
        <dbReference type="PROSITE" id="PS50006"/>
    </source>
</evidence>
<feature type="compositionally biased region" description="Basic and acidic residues" evidence="2">
    <location>
        <begin position="626"/>
        <end position="635"/>
    </location>
</feature>
<evidence type="ECO:0000256" key="2">
    <source>
        <dbReference type="SAM" id="MobiDB-lite"/>
    </source>
</evidence>
<protein>
    <recommendedName>
        <fullName evidence="4">FHA domain-containing protein</fullName>
    </recommendedName>
</protein>
<sequence>MTAVAQPPNFHSGPRSWNGGQNNLNSMTADEVARIFIKGSQRTSGASSVSSSASSPSAASDGSNGVWGNSLNGKKKGTGRGVRVASNGGWPAKPDIMRAPGGANGHSGSSVSSLPINSMHQAMPILPSQHLMSNGTQVNGGQQPQNNSYLMLQPLNGTFDRKYIPLPYYPETLRIGRQTNAKTVPTQSNGFFDSKVLSRQHAEVWAEKTNGRVWIRDIKSSNGTFVNGQRLSQENRDSEPHELRENDVLELGIDIVGEDNKTIIHHKVAAKVEHAGMQSSGAGSFEVNFGDLDSMGGGSLMNSQMNHVSLQNNSLRGRSGSQGSRSSAMSVSGGMNHRQVPMMIAPVTMEMVVKKLNYEIQVAKQQSQSLQRTTEIYDALLTAPKSAEESQNQVDSGVGTEELPMAYNSTSALPPPPQLTNWELPRTSSAPSIGFLPPLKLKSEKTLKTETNSPPQLLTLVDALDKARKELELKTALVKDLEDALRREKSAREDAEDRASQLETRALSGIARDRVLGEFEAEKVLADEKGDIDDTETLCGDDDKSLDGQPDMPMNVIQSNGGALEVKVDPSALAAAEAANRLQRRVEEMMLELQSAKAEIESYKRRTESAEEETRTTRKTLAEMVESIKKEEEARKSRKRQSGSQTDPTAMRNSGIQANTDGVSEDAMDSVSNGTVKQKDIGKLPNGTRMSSEDLARTSLVLSKRNAAPYVSIFGVMLLGVGLMAVMNSWQKGER</sequence>
<feature type="compositionally biased region" description="Polar residues" evidence="2">
    <location>
        <begin position="643"/>
        <end position="662"/>
    </location>
</feature>
<evidence type="ECO:0000313" key="5">
    <source>
        <dbReference type="EMBL" id="RPB09480.1"/>
    </source>
</evidence>
<proteinExistence type="predicted"/>
<evidence type="ECO:0000256" key="1">
    <source>
        <dbReference type="SAM" id="Coils"/>
    </source>
</evidence>
<feature type="coiled-coil region" evidence="1">
    <location>
        <begin position="464"/>
        <end position="505"/>
    </location>
</feature>
<dbReference type="EMBL" id="ML119152">
    <property type="protein sequence ID" value="RPB09480.1"/>
    <property type="molecule type" value="Genomic_DNA"/>
</dbReference>
<name>A0A3N4KG61_9PEZI</name>
<dbReference type="SMART" id="SM00240">
    <property type="entry name" value="FHA"/>
    <property type="match status" value="1"/>
</dbReference>
<dbReference type="InParanoid" id="A0A3N4KG61"/>
<dbReference type="Pfam" id="PF00498">
    <property type="entry name" value="FHA"/>
    <property type="match status" value="1"/>
</dbReference>
<gene>
    <name evidence="5" type="ORF">P167DRAFT_577328</name>
</gene>
<dbReference type="InterPro" id="IPR051176">
    <property type="entry name" value="Cent_Immune-Sig_Mod"/>
</dbReference>
<evidence type="ECO:0000256" key="3">
    <source>
        <dbReference type="SAM" id="Phobius"/>
    </source>
</evidence>
<dbReference type="InterPro" id="IPR008984">
    <property type="entry name" value="SMAD_FHA_dom_sf"/>
</dbReference>
<feature type="compositionally biased region" description="Basic and acidic residues" evidence="2">
    <location>
        <begin position="600"/>
        <end position="616"/>
    </location>
</feature>
<feature type="region of interest" description="Disordered" evidence="2">
    <location>
        <begin position="313"/>
        <end position="334"/>
    </location>
</feature>
<dbReference type="SUPFAM" id="SSF49879">
    <property type="entry name" value="SMAD/FHA domain"/>
    <property type="match status" value="1"/>
</dbReference>
<feature type="compositionally biased region" description="Low complexity" evidence="2">
    <location>
        <begin position="40"/>
        <end position="64"/>
    </location>
</feature>
<feature type="transmembrane region" description="Helical" evidence="3">
    <location>
        <begin position="707"/>
        <end position="727"/>
    </location>
</feature>
<feature type="compositionally biased region" description="Low complexity" evidence="2">
    <location>
        <begin position="314"/>
        <end position="334"/>
    </location>
</feature>
<dbReference type="Gene3D" id="2.60.200.20">
    <property type="match status" value="1"/>
</dbReference>
<dbReference type="PANTHER" id="PTHR15715:SF46">
    <property type="entry name" value="TO VACUOLE TARGETING VPS64, PUTATIVE (AFU_ORTHOLOGUE AFUA_2G02420)-RELATED"/>
    <property type="match status" value="1"/>
</dbReference>
<keyword evidence="6" id="KW-1185">Reference proteome</keyword>
<accession>A0A3N4KG61</accession>
<feature type="region of interest" description="Disordered" evidence="2">
    <location>
        <begin position="600"/>
        <end position="693"/>
    </location>
</feature>
<keyword evidence="3" id="KW-0812">Transmembrane</keyword>
<dbReference type="OrthoDB" id="687730at2759"/>
<feature type="region of interest" description="Disordered" evidence="2">
    <location>
        <begin position="40"/>
        <end position="113"/>
    </location>
</feature>
<reference evidence="5 6" key="1">
    <citation type="journal article" date="2018" name="Nat. Ecol. Evol.">
        <title>Pezizomycetes genomes reveal the molecular basis of ectomycorrhizal truffle lifestyle.</title>
        <authorList>
            <person name="Murat C."/>
            <person name="Payen T."/>
            <person name="Noel B."/>
            <person name="Kuo A."/>
            <person name="Morin E."/>
            <person name="Chen J."/>
            <person name="Kohler A."/>
            <person name="Krizsan K."/>
            <person name="Balestrini R."/>
            <person name="Da Silva C."/>
            <person name="Montanini B."/>
            <person name="Hainaut M."/>
            <person name="Levati E."/>
            <person name="Barry K.W."/>
            <person name="Belfiori B."/>
            <person name="Cichocki N."/>
            <person name="Clum A."/>
            <person name="Dockter R.B."/>
            <person name="Fauchery L."/>
            <person name="Guy J."/>
            <person name="Iotti M."/>
            <person name="Le Tacon F."/>
            <person name="Lindquist E.A."/>
            <person name="Lipzen A."/>
            <person name="Malagnac F."/>
            <person name="Mello A."/>
            <person name="Molinier V."/>
            <person name="Miyauchi S."/>
            <person name="Poulain J."/>
            <person name="Riccioni C."/>
            <person name="Rubini A."/>
            <person name="Sitrit Y."/>
            <person name="Splivallo R."/>
            <person name="Traeger S."/>
            <person name="Wang M."/>
            <person name="Zifcakova L."/>
            <person name="Wipf D."/>
            <person name="Zambonelli A."/>
            <person name="Paolocci F."/>
            <person name="Nowrousian M."/>
            <person name="Ottonello S."/>
            <person name="Baldrian P."/>
            <person name="Spatafora J.W."/>
            <person name="Henrissat B."/>
            <person name="Nagy L.G."/>
            <person name="Aury J.M."/>
            <person name="Wincker P."/>
            <person name="Grigoriev I.V."/>
            <person name="Bonfante P."/>
            <person name="Martin F.M."/>
        </authorList>
    </citation>
    <scope>NUCLEOTIDE SEQUENCE [LARGE SCALE GENOMIC DNA]</scope>
    <source>
        <strain evidence="5 6">CCBAS932</strain>
    </source>
</reference>
<dbReference type="STRING" id="1392247.A0A3N4KG61"/>
<dbReference type="AlphaFoldDB" id="A0A3N4KG61"/>
<keyword evidence="1" id="KW-0175">Coiled coil</keyword>
<dbReference type="PANTHER" id="PTHR15715">
    <property type="entry name" value="CENTROSOMAL PROTEIN OF 170 KDA"/>
    <property type="match status" value="1"/>
</dbReference>
<dbReference type="InterPro" id="IPR000253">
    <property type="entry name" value="FHA_dom"/>
</dbReference>
<keyword evidence="3" id="KW-0472">Membrane</keyword>
<evidence type="ECO:0000313" key="6">
    <source>
        <dbReference type="Proteomes" id="UP000277580"/>
    </source>
</evidence>